<gene>
    <name evidence="1" type="ORF">CFBP2533_15330</name>
</gene>
<dbReference type="EMBL" id="LR828261">
    <property type="protein sequence ID" value="CAD0319896.1"/>
    <property type="molecule type" value="Genomic_DNA"/>
</dbReference>
<proteinExistence type="predicted"/>
<evidence type="ECO:0000313" key="1">
    <source>
        <dbReference type="EMBL" id="CAD0319896.1"/>
    </source>
</evidence>
<dbReference type="AlphaFoldDB" id="A0A6V7CNN0"/>
<sequence>MVRANQDRFFPTRLSNRGVLRILKRRVAIHAAQNSFPVSRSERMLKRHLLTRSAVGNRIYSSVNKGNTMKHSKFLLVTAITTATCAQAAAQLGGTQPVSVSPSQLELQVQQAWQTELVRSDTPTTGCFHAKYPSMIWESVPCNALPRRNHRLPVGKMTTRGAAGRTALPDAVGTTQGPVSYALRGHGLISEAAGSFPTVTGLKTVNSDSSPDEYSVQLNTNDDGTTPACQNRSGCTVWEQFLYGNDGPANSAYVLIEYWMINFGSTCPPGWSSDGDTSCFRQSKAVPTPHYPIGQLPNFRLTAKAAANGNDTVIFTNGTDAYSVSAKGNILNISSVWTQADFNVDGSNSGKKAYFNTGTSITTKLAVKDGTTLSPTCISDGGTTAEINNLILGACAVSAGVMPSIEFTGKL</sequence>
<protein>
    <submittedName>
        <fullName evidence="1">Uncharacterized protein</fullName>
    </submittedName>
</protein>
<dbReference type="EMBL" id="LR828261">
    <property type="protein sequence ID" value="CAD0319884.1"/>
    <property type="molecule type" value="Genomic_DNA"/>
</dbReference>
<name>A0A6V7CNN0_9XANT</name>
<reference evidence="1" key="1">
    <citation type="submission" date="2020-07" db="EMBL/GenBank/DDBJ databases">
        <authorList>
            <person name="Pothier F. J."/>
        </authorList>
    </citation>
    <scope>NUCLEOTIDE SEQUENCE</scope>
    <source>
        <strain evidence="1">CFBP 2533</strain>
    </source>
</reference>
<organism evidence="1">
    <name type="scientific">Xanthomonas hortorum pv. pelargonii</name>
    <dbReference type="NCBI Taxonomy" id="453602"/>
    <lineage>
        <taxon>Bacteria</taxon>
        <taxon>Pseudomonadati</taxon>
        <taxon>Pseudomonadota</taxon>
        <taxon>Gammaproteobacteria</taxon>
        <taxon>Lysobacterales</taxon>
        <taxon>Lysobacteraceae</taxon>
        <taxon>Xanthomonas</taxon>
    </lineage>
</organism>
<accession>A0A6V7CNN0</accession>